<evidence type="ECO:0000313" key="2">
    <source>
        <dbReference type="EMBL" id="KAJ7217310.1"/>
    </source>
</evidence>
<organism evidence="2 3">
    <name type="scientific">Mycena pura</name>
    <dbReference type="NCBI Taxonomy" id="153505"/>
    <lineage>
        <taxon>Eukaryota</taxon>
        <taxon>Fungi</taxon>
        <taxon>Dikarya</taxon>
        <taxon>Basidiomycota</taxon>
        <taxon>Agaricomycotina</taxon>
        <taxon>Agaricomycetes</taxon>
        <taxon>Agaricomycetidae</taxon>
        <taxon>Agaricales</taxon>
        <taxon>Marasmiineae</taxon>
        <taxon>Mycenaceae</taxon>
        <taxon>Mycena</taxon>
    </lineage>
</organism>
<feature type="signal peptide" evidence="1">
    <location>
        <begin position="1"/>
        <end position="18"/>
    </location>
</feature>
<feature type="chain" id="PRO_5042230616" evidence="1">
    <location>
        <begin position="19"/>
        <end position="249"/>
    </location>
</feature>
<dbReference type="EMBL" id="JARJCW010000014">
    <property type="protein sequence ID" value="KAJ7217310.1"/>
    <property type="molecule type" value="Genomic_DNA"/>
</dbReference>
<gene>
    <name evidence="2" type="ORF">GGX14DRAFT_391113</name>
</gene>
<accession>A0AAD6VML8</accession>
<dbReference type="Proteomes" id="UP001219525">
    <property type="component" value="Unassembled WGS sequence"/>
</dbReference>
<comment type="caution">
    <text evidence="2">The sequence shown here is derived from an EMBL/GenBank/DDBJ whole genome shotgun (WGS) entry which is preliminary data.</text>
</comment>
<evidence type="ECO:0000256" key="1">
    <source>
        <dbReference type="SAM" id="SignalP"/>
    </source>
</evidence>
<dbReference type="AlphaFoldDB" id="A0AAD6VML8"/>
<name>A0AAD6VML8_9AGAR</name>
<protein>
    <submittedName>
        <fullName evidence="2">Uncharacterized protein</fullName>
    </submittedName>
</protein>
<reference evidence="2" key="1">
    <citation type="submission" date="2023-03" db="EMBL/GenBank/DDBJ databases">
        <title>Massive genome expansion in bonnet fungi (Mycena s.s.) driven by repeated elements and novel gene families across ecological guilds.</title>
        <authorList>
            <consortium name="Lawrence Berkeley National Laboratory"/>
            <person name="Harder C.B."/>
            <person name="Miyauchi S."/>
            <person name="Viragh M."/>
            <person name="Kuo A."/>
            <person name="Thoen E."/>
            <person name="Andreopoulos B."/>
            <person name="Lu D."/>
            <person name="Skrede I."/>
            <person name="Drula E."/>
            <person name="Henrissat B."/>
            <person name="Morin E."/>
            <person name="Kohler A."/>
            <person name="Barry K."/>
            <person name="LaButti K."/>
            <person name="Morin E."/>
            <person name="Salamov A."/>
            <person name="Lipzen A."/>
            <person name="Mereny Z."/>
            <person name="Hegedus B."/>
            <person name="Baldrian P."/>
            <person name="Stursova M."/>
            <person name="Weitz H."/>
            <person name="Taylor A."/>
            <person name="Grigoriev I.V."/>
            <person name="Nagy L.G."/>
            <person name="Martin F."/>
            <person name="Kauserud H."/>
        </authorList>
    </citation>
    <scope>NUCLEOTIDE SEQUENCE</scope>
    <source>
        <strain evidence="2">9144</strain>
    </source>
</reference>
<keyword evidence="1" id="KW-0732">Signal</keyword>
<keyword evidence="3" id="KW-1185">Reference proteome</keyword>
<proteinExistence type="predicted"/>
<evidence type="ECO:0000313" key="3">
    <source>
        <dbReference type="Proteomes" id="UP001219525"/>
    </source>
</evidence>
<sequence length="249" mass="27634">MHCCPVGLLTECYVLGLGALCNTMFDGLIDIFVDKQRGPRVLAYFACATELTPSQTSNTSSSSHPFISETFYFSLSASSNTKLAVHITNKESPRCTVFRFPLSTQFVHFDGRSIIVPYSSLSMSGLAIPNKAYLPLSNANEVRDLAEIERLANTNGVRLCILGTDHRVFARYYAPLSTSDNLSTTFTLRDSMWGLDDDLKVSRCATIWSLGPQVEPSDAEANFFVHCIRLNTEWDIDGARQLTSLFQDC</sequence>